<reference evidence="1" key="1">
    <citation type="journal article" date="2016" name="Front. Microbiol.">
        <title>Genome Sequence of the Piezophilic, Mesophilic Sulfate-Reducing Bacterium Desulfovibrio indicus J2T.</title>
        <authorList>
            <person name="Cao J."/>
            <person name="Maignien L."/>
            <person name="Shao Z."/>
            <person name="Alain K."/>
            <person name="Jebbar M."/>
        </authorList>
    </citation>
    <scope>NUCLEOTIDE SEQUENCE</scope>
    <source>
        <strain evidence="1">NBRC 103626</strain>
    </source>
</reference>
<accession>A0AA37HKC7</accession>
<gene>
    <name evidence="1" type="ORF">NBEOAGPD_0511</name>
</gene>
<dbReference type="Proteomes" id="UP001055108">
    <property type="component" value="Unassembled WGS sequence"/>
</dbReference>
<sequence>MLLYIHAGPPEGRTVVVPPSGRHLKDIGAARSAFKSRKTAEPAVATNFLHPLA</sequence>
<reference evidence="1" key="2">
    <citation type="submission" date="2021-08" db="EMBL/GenBank/DDBJ databases">
        <authorList>
            <person name="Tani A."/>
            <person name="Ola A."/>
            <person name="Ogura Y."/>
            <person name="Katsura K."/>
            <person name="Hayashi T."/>
        </authorList>
    </citation>
    <scope>NUCLEOTIDE SEQUENCE</scope>
    <source>
        <strain evidence="1">NBRC 103626</strain>
    </source>
</reference>
<organism evidence="1 2">
    <name type="scientific">Methylobacterium gregans</name>
    <dbReference type="NCBI Taxonomy" id="374424"/>
    <lineage>
        <taxon>Bacteria</taxon>
        <taxon>Pseudomonadati</taxon>
        <taxon>Pseudomonadota</taxon>
        <taxon>Alphaproteobacteria</taxon>
        <taxon>Hyphomicrobiales</taxon>
        <taxon>Methylobacteriaceae</taxon>
        <taxon>Methylobacterium</taxon>
    </lineage>
</organism>
<dbReference type="AlphaFoldDB" id="A0AA37HKC7"/>
<dbReference type="EMBL" id="BPQM01000010">
    <property type="protein sequence ID" value="GJD77307.1"/>
    <property type="molecule type" value="Genomic_DNA"/>
</dbReference>
<comment type="caution">
    <text evidence="1">The sequence shown here is derived from an EMBL/GenBank/DDBJ whole genome shotgun (WGS) entry which is preliminary data.</text>
</comment>
<proteinExistence type="predicted"/>
<protein>
    <submittedName>
        <fullName evidence="1">Uncharacterized protein</fullName>
    </submittedName>
</protein>
<evidence type="ECO:0000313" key="2">
    <source>
        <dbReference type="Proteomes" id="UP001055108"/>
    </source>
</evidence>
<keyword evidence="2" id="KW-1185">Reference proteome</keyword>
<name>A0AA37HKC7_9HYPH</name>
<evidence type="ECO:0000313" key="1">
    <source>
        <dbReference type="EMBL" id="GJD77307.1"/>
    </source>
</evidence>